<evidence type="ECO:0000256" key="1">
    <source>
        <dbReference type="SAM" id="MobiDB-lite"/>
    </source>
</evidence>
<gene>
    <name evidence="2" type="ORF">PROFUN_16645</name>
</gene>
<sequence length="144" mass="16127">NLLAHQYAYEELLGNYRLYKTVKDANQQAQIKSGGAVPFAAKPGPKRQMIAGPATPSLQLYIEGVQRDISHINLLPPVPHEGTLPQRILRDGRDFSSPPPDSNHPYLPPHHPELPRPAPSRPDPYRPRPSPHNPSPYRVSHHAR</sequence>
<feature type="non-terminal residue" evidence="2">
    <location>
        <position position="1"/>
    </location>
</feature>
<organism evidence="2 3">
    <name type="scientific">Planoprotostelium fungivorum</name>
    <dbReference type="NCBI Taxonomy" id="1890364"/>
    <lineage>
        <taxon>Eukaryota</taxon>
        <taxon>Amoebozoa</taxon>
        <taxon>Evosea</taxon>
        <taxon>Variosea</taxon>
        <taxon>Cavosteliida</taxon>
        <taxon>Cavosteliaceae</taxon>
        <taxon>Planoprotostelium</taxon>
    </lineage>
</organism>
<accession>A0A2P6MPW5</accession>
<evidence type="ECO:0000313" key="3">
    <source>
        <dbReference type="Proteomes" id="UP000241769"/>
    </source>
</evidence>
<dbReference type="Proteomes" id="UP000241769">
    <property type="component" value="Unassembled WGS sequence"/>
</dbReference>
<dbReference type="EMBL" id="MDYQ01000561">
    <property type="protein sequence ID" value="PRP73726.1"/>
    <property type="molecule type" value="Genomic_DNA"/>
</dbReference>
<comment type="caution">
    <text evidence="2">The sequence shown here is derived from an EMBL/GenBank/DDBJ whole genome shotgun (WGS) entry which is preliminary data.</text>
</comment>
<feature type="compositionally biased region" description="Pro residues" evidence="1">
    <location>
        <begin position="97"/>
        <end position="134"/>
    </location>
</feature>
<keyword evidence="3" id="KW-1185">Reference proteome</keyword>
<name>A0A2P6MPW5_9EUKA</name>
<proteinExistence type="predicted"/>
<evidence type="ECO:0000313" key="2">
    <source>
        <dbReference type="EMBL" id="PRP73726.1"/>
    </source>
</evidence>
<dbReference type="AlphaFoldDB" id="A0A2P6MPW5"/>
<reference evidence="2 3" key="1">
    <citation type="journal article" date="2018" name="Genome Biol. Evol.">
        <title>Multiple Roots of Fruiting Body Formation in Amoebozoa.</title>
        <authorList>
            <person name="Hillmann F."/>
            <person name="Forbes G."/>
            <person name="Novohradska S."/>
            <person name="Ferling I."/>
            <person name="Riege K."/>
            <person name="Groth M."/>
            <person name="Westermann M."/>
            <person name="Marz M."/>
            <person name="Spaller T."/>
            <person name="Winckler T."/>
            <person name="Schaap P."/>
            <person name="Glockner G."/>
        </authorList>
    </citation>
    <scope>NUCLEOTIDE SEQUENCE [LARGE SCALE GENOMIC DNA]</scope>
    <source>
        <strain evidence="2 3">Jena</strain>
    </source>
</reference>
<protein>
    <submittedName>
        <fullName evidence="2">Uncharacterized protein</fullName>
    </submittedName>
</protein>
<feature type="region of interest" description="Disordered" evidence="1">
    <location>
        <begin position="76"/>
        <end position="144"/>
    </location>
</feature>
<dbReference type="InParanoid" id="A0A2P6MPW5"/>